<feature type="region of interest" description="Disordered" evidence="1">
    <location>
        <begin position="1"/>
        <end position="121"/>
    </location>
</feature>
<dbReference type="Proteomes" id="UP000803844">
    <property type="component" value="Unassembled WGS sequence"/>
</dbReference>
<dbReference type="EMBL" id="MU032350">
    <property type="protein sequence ID" value="KAF3762811.1"/>
    <property type="molecule type" value="Genomic_DNA"/>
</dbReference>
<dbReference type="AlphaFoldDB" id="A0A9P4XXN6"/>
<evidence type="ECO:0000313" key="3">
    <source>
        <dbReference type="EMBL" id="KAF3762811.1"/>
    </source>
</evidence>
<protein>
    <submittedName>
        <fullName evidence="3">Uncharacterized protein</fullName>
    </submittedName>
</protein>
<feature type="region of interest" description="Disordered" evidence="1">
    <location>
        <begin position="931"/>
        <end position="952"/>
    </location>
</feature>
<feature type="compositionally biased region" description="Low complexity" evidence="1">
    <location>
        <begin position="7"/>
        <end position="17"/>
    </location>
</feature>
<comment type="caution">
    <text evidence="3">The sequence shown here is derived from an EMBL/GenBank/DDBJ whole genome shotgun (WGS) entry which is preliminary data.</text>
</comment>
<feature type="region of interest" description="Disordered" evidence="1">
    <location>
        <begin position="800"/>
        <end position="866"/>
    </location>
</feature>
<feature type="compositionally biased region" description="Polar residues" evidence="1">
    <location>
        <begin position="62"/>
        <end position="96"/>
    </location>
</feature>
<feature type="transmembrane region" description="Helical" evidence="2">
    <location>
        <begin position="188"/>
        <end position="213"/>
    </location>
</feature>
<evidence type="ECO:0000256" key="1">
    <source>
        <dbReference type="SAM" id="MobiDB-lite"/>
    </source>
</evidence>
<accession>A0A9P4XXN6</accession>
<feature type="transmembrane region" description="Helical" evidence="2">
    <location>
        <begin position="128"/>
        <end position="153"/>
    </location>
</feature>
<dbReference type="GeneID" id="63832408"/>
<keyword evidence="4" id="KW-1185">Reference proteome</keyword>
<organism evidence="3 4">
    <name type="scientific">Cryphonectria parasitica (strain ATCC 38755 / EP155)</name>
    <dbReference type="NCBI Taxonomy" id="660469"/>
    <lineage>
        <taxon>Eukaryota</taxon>
        <taxon>Fungi</taxon>
        <taxon>Dikarya</taxon>
        <taxon>Ascomycota</taxon>
        <taxon>Pezizomycotina</taxon>
        <taxon>Sordariomycetes</taxon>
        <taxon>Sordariomycetidae</taxon>
        <taxon>Diaporthales</taxon>
        <taxon>Cryphonectriaceae</taxon>
        <taxon>Cryphonectria-Endothia species complex</taxon>
        <taxon>Cryphonectria</taxon>
    </lineage>
</organism>
<reference evidence="3" key="1">
    <citation type="journal article" date="2020" name="Phytopathology">
        <title>Genome sequence of the chestnut blight fungus Cryphonectria parasitica EP155: A fundamental resource for an archetypical invasive plant pathogen.</title>
        <authorList>
            <person name="Crouch J.A."/>
            <person name="Dawe A."/>
            <person name="Aerts A."/>
            <person name="Barry K."/>
            <person name="Churchill A.C.L."/>
            <person name="Grimwood J."/>
            <person name="Hillman B."/>
            <person name="Milgroom M.G."/>
            <person name="Pangilinan J."/>
            <person name="Smith M."/>
            <person name="Salamov A."/>
            <person name="Schmutz J."/>
            <person name="Yadav J."/>
            <person name="Grigoriev I.V."/>
            <person name="Nuss D."/>
        </authorList>
    </citation>
    <scope>NUCLEOTIDE SEQUENCE</scope>
    <source>
        <strain evidence="3">EP155</strain>
    </source>
</reference>
<feature type="compositionally biased region" description="Low complexity" evidence="1">
    <location>
        <begin position="41"/>
        <end position="61"/>
    </location>
</feature>
<sequence length="971" mass="105863">MTTPFRAVSSSSAVSSAGTPPASPRLPAQPDTLLSSPALPRRAPSEAATTSSTTARTPSRTLSPHSPSYGRQASSRSLRTQTLTRIAGISSTSTPRTRLARGGPPRVSVRERTRPRRPPVDPPNLVRYHWSTAVLLVLYLPLFIIPWVIICVLDVKPLTWYGSSYQDSGQYTANDIAWVPRWVRASNILACFSSALAFPVVTAVLAHASVAFVQNVRPGQKISARELLSLADQCWIRINGDRNTWWASAGATLVVLTVRVEQIQIATCNDVPRSKNDNPACHKPRDIGYVVGGYDPEPADMAVTPGNLVARKVREQLPTFTDLDTLNHIWPEIAGQGDNWAVDLGNTLFYYQKTSIESIPFFVSAFPQTFNTGMLREHAIRFNSTASCEIVPRSSFPDICPGTNPLAGEFSSEETTNRFCVPGNYIQTPWTIDRNRQDIVEDLWVDNYIPYGSPITNISMFEMTALTNLTVHCVATTTRGYFELPDVHNGGNAGDLLEYWPSQAVLEADFNDVEVLSTKPPAESNPRNATDILVFHYGADPFNSWNETTPGPLTVLINAMLGNESWFYQVQNASTVQEQRDGFVAACLRGLPFSAYTGYFRNGFSMANLDCSFLNYPGKVPSVTSESYNFGTYNQTDARIVGDVSQLVAEWFSGFGYNTSTEDALEAGMYLANEALLVLTTDSSKIDSARPIYVSNGTSVIRPNMRNPSKAVVSFLMLAEMLALIMLAVFIYRMPTFGSRLDAVHIATIGSQLSRQTGTELPPLGLRPRGLARQKYLKNLEETDGLIGVQEEVELTPLTRSSVVSPRTSATLTPGSGLSYPSPQPQGPSPSSPAPSIHGAQPRPPGGVLTRPGPRVHSFASTAHTDDEITSALDAVSEVNDPDAPPKYGDVVQADAQRAAATAQHKKLVVGGSGRITREMAMRPRQPRVPRMAYNTRPRPLSRAGGVASPIESRIRSNRSSVIGSQNRVLA</sequence>
<evidence type="ECO:0000256" key="2">
    <source>
        <dbReference type="SAM" id="Phobius"/>
    </source>
</evidence>
<dbReference type="OrthoDB" id="5381672at2759"/>
<dbReference type="RefSeq" id="XP_040773790.1">
    <property type="nucleotide sequence ID" value="XM_040915279.1"/>
</dbReference>
<keyword evidence="2" id="KW-1133">Transmembrane helix</keyword>
<gene>
    <name evidence="3" type="ORF">M406DRAFT_108045</name>
</gene>
<name>A0A9P4XXN6_CRYP1</name>
<evidence type="ECO:0000313" key="4">
    <source>
        <dbReference type="Proteomes" id="UP000803844"/>
    </source>
</evidence>
<proteinExistence type="predicted"/>
<feature type="transmembrane region" description="Helical" evidence="2">
    <location>
        <begin position="711"/>
        <end position="732"/>
    </location>
</feature>
<feature type="compositionally biased region" description="Pro residues" evidence="1">
    <location>
        <begin position="822"/>
        <end position="833"/>
    </location>
</feature>
<keyword evidence="2" id="KW-0812">Transmembrane</keyword>
<keyword evidence="2" id="KW-0472">Membrane</keyword>
<feature type="compositionally biased region" description="Polar residues" evidence="1">
    <location>
        <begin position="800"/>
        <end position="813"/>
    </location>
</feature>